<keyword evidence="3" id="KW-1185">Reference proteome</keyword>
<keyword evidence="1" id="KW-1133">Transmembrane helix</keyword>
<dbReference type="Proteomes" id="UP000198779">
    <property type="component" value="Unassembled WGS sequence"/>
</dbReference>
<accession>A0A1G8AQF7</accession>
<name>A0A1G8AQF7_9BACT</name>
<evidence type="ECO:0000256" key="1">
    <source>
        <dbReference type="SAM" id="Phobius"/>
    </source>
</evidence>
<dbReference type="AlphaFoldDB" id="A0A1G8AQF7"/>
<keyword evidence="1" id="KW-0812">Transmembrane</keyword>
<feature type="transmembrane region" description="Helical" evidence="1">
    <location>
        <begin position="12"/>
        <end position="32"/>
    </location>
</feature>
<sequence length="52" mass="6204">MDKEKTKRIQRIFNWVRFVILVLFLTFVFIGLSKAQPTNVNVEEDKTIHVIK</sequence>
<protein>
    <submittedName>
        <fullName evidence="2">Uncharacterized protein</fullName>
    </submittedName>
</protein>
<gene>
    <name evidence="2" type="ORF">SAMN04487901_12029</name>
</gene>
<proteinExistence type="predicted"/>
<dbReference type="EMBL" id="FNCQ01000020">
    <property type="protein sequence ID" value="SDH23124.1"/>
    <property type="molecule type" value="Genomic_DNA"/>
</dbReference>
<organism evidence="2 3">
    <name type="scientific">Prevotella communis</name>
    <dbReference type="NCBI Taxonomy" id="2913614"/>
    <lineage>
        <taxon>Bacteria</taxon>
        <taxon>Pseudomonadati</taxon>
        <taxon>Bacteroidota</taxon>
        <taxon>Bacteroidia</taxon>
        <taxon>Bacteroidales</taxon>
        <taxon>Prevotellaceae</taxon>
        <taxon>Prevotella</taxon>
    </lineage>
</organism>
<evidence type="ECO:0000313" key="3">
    <source>
        <dbReference type="Proteomes" id="UP000198779"/>
    </source>
</evidence>
<evidence type="ECO:0000313" key="2">
    <source>
        <dbReference type="EMBL" id="SDH23124.1"/>
    </source>
</evidence>
<keyword evidence="1" id="KW-0472">Membrane</keyword>
<dbReference type="STRING" id="645274.SAMN04487901_12029"/>
<reference evidence="3" key="1">
    <citation type="submission" date="2016-10" db="EMBL/GenBank/DDBJ databases">
        <authorList>
            <person name="Varghese N."/>
            <person name="Submissions S."/>
        </authorList>
    </citation>
    <scope>NUCLEOTIDE SEQUENCE [LARGE SCALE GENOMIC DNA]</scope>
    <source>
        <strain evidence="3">BP1-148</strain>
    </source>
</reference>